<dbReference type="InterPro" id="IPR029058">
    <property type="entry name" value="AB_hydrolase_fold"/>
</dbReference>
<dbReference type="Proteomes" id="UP000214603">
    <property type="component" value="Unassembled WGS sequence"/>
</dbReference>
<sequence length="281" mass="29740">MLIITCLVNSYVMFSAVGAPLHDPGISSSSWILNLRPAEPGQPSFVFFPHAGGSPLSIVRLAAELPRHVGVAVLALPRGGGLDDGVPPRRCAAAADAVAASWLALGAPARTRLILVGNSYGALLAYETARRLAQASVPPERLVVSGFRSPCLSCTEAPLHRLPLSRLRAELEARYGSAPGDDFEWLDLAQVALRADLEACDTYRHAHQDLLPVPVDALQLTQDSSVSPDELAAWAQTTRGPFRILPLGAGHFPWASQPAATARILLQSAGHGRESPLAAHA</sequence>
<dbReference type="InterPro" id="IPR001031">
    <property type="entry name" value="Thioesterase"/>
</dbReference>
<evidence type="ECO:0000313" key="3">
    <source>
        <dbReference type="EMBL" id="OWT62092.1"/>
    </source>
</evidence>
<dbReference type="Gene3D" id="3.40.50.1820">
    <property type="entry name" value="alpha/beta hydrolase"/>
    <property type="match status" value="1"/>
</dbReference>
<evidence type="ECO:0000256" key="1">
    <source>
        <dbReference type="ARBA" id="ARBA00007169"/>
    </source>
</evidence>
<comment type="caution">
    <text evidence="3">The sequence shown here is derived from an EMBL/GenBank/DDBJ whole genome shotgun (WGS) entry which is preliminary data.</text>
</comment>
<name>A0A225MMA4_9BURK</name>
<protein>
    <submittedName>
        <fullName evidence="3">Thioesterase</fullName>
    </submittedName>
</protein>
<reference evidence="4" key="1">
    <citation type="submission" date="2017-06" db="EMBL/GenBank/DDBJ databases">
        <title>Herbaspirillum phytohormonus sp. nov., isolated from the root nodule of Robinia pseudoacacia in lead-zinc mine.</title>
        <authorList>
            <person name="Fan M."/>
            <person name="Lin Y."/>
        </authorList>
    </citation>
    <scope>NUCLEOTIDE SEQUENCE [LARGE SCALE GENOMIC DNA]</scope>
    <source>
        <strain evidence="4">SC-089</strain>
    </source>
</reference>
<dbReference type="Pfam" id="PF00975">
    <property type="entry name" value="Thioesterase"/>
    <property type="match status" value="1"/>
</dbReference>
<dbReference type="PANTHER" id="PTHR11487">
    <property type="entry name" value="THIOESTERASE"/>
    <property type="match status" value="1"/>
</dbReference>
<feature type="domain" description="Thioesterase" evidence="2">
    <location>
        <begin position="46"/>
        <end position="264"/>
    </location>
</feature>
<proteinExistence type="inferred from homology"/>
<accession>A0A225MMA4</accession>
<organism evidence="3 4">
    <name type="scientific">Candidimonas nitroreducens</name>
    <dbReference type="NCBI Taxonomy" id="683354"/>
    <lineage>
        <taxon>Bacteria</taxon>
        <taxon>Pseudomonadati</taxon>
        <taxon>Pseudomonadota</taxon>
        <taxon>Betaproteobacteria</taxon>
        <taxon>Burkholderiales</taxon>
        <taxon>Alcaligenaceae</taxon>
        <taxon>Candidimonas</taxon>
    </lineage>
</organism>
<evidence type="ECO:0000259" key="2">
    <source>
        <dbReference type="Pfam" id="PF00975"/>
    </source>
</evidence>
<dbReference type="PANTHER" id="PTHR11487:SF0">
    <property type="entry name" value="S-ACYL FATTY ACID SYNTHASE THIOESTERASE, MEDIUM CHAIN"/>
    <property type="match status" value="1"/>
</dbReference>
<dbReference type="InterPro" id="IPR012223">
    <property type="entry name" value="TEII"/>
</dbReference>
<comment type="similarity">
    <text evidence="1">Belongs to the thioesterase family.</text>
</comment>
<keyword evidence="4" id="KW-1185">Reference proteome</keyword>
<dbReference type="EMBL" id="NJIH01000004">
    <property type="protein sequence ID" value="OWT62092.1"/>
    <property type="molecule type" value="Genomic_DNA"/>
</dbReference>
<dbReference type="SUPFAM" id="SSF53474">
    <property type="entry name" value="alpha/beta-Hydrolases"/>
    <property type="match status" value="1"/>
</dbReference>
<dbReference type="AlphaFoldDB" id="A0A225MMA4"/>
<evidence type="ECO:0000313" key="4">
    <source>
        <dbReference type="Proteomes" id="UP000214603"/>
    </source>
</evidence>
<dbReference type="GO" id="GO:0008610">
    <property type="term" value="P:lipid biosynthetic process"/>
    <property type="evidence" value="ECO:0007669"/>
    <property type="project" value="TreeGrafter"/>
</dbReference>
<gene>
    <name evidence="3" type="ORF">CEY11_09835</name>
</gene>